<sequence>MHTPHPTEPNMSGSAVCVLTFGRGYMAVSGIKTSSRTGAFCSRNIMDSGRALCAVLAALLLISSGSAGTIQTALKINQALLTFHNQLTEEVQVSFTSDYCYKCLFQHLASVTPNNNNASVIISTQFSLTVQVESGGGSSTLCRWRQTYQEGGHYSVWIQARDHLVNHTCSHSTDRPPHNVYLPIIAAALLLAATALLFVVVPLIHRRRGAFLRAACCQDPQNSVDDDGAPETAVVAADSRGTRPARLLSLDTFRGFALTVMVFVNYGGGGYWFFEHAPWNGLTVADLVMPWFVFIMGTSVVLAFSSMQRRGVGRRQLLGKITWRTVVLMLLGFCFLNYSPRDGPLSWSWLRIPGVLQRLAFTYFVLSLLQTFWGRKAIPESENHWWNPVQDVVLFWPQWLLIFLLETLWLCITFLMPVPNCPTGYLGAGGIGDHGLYPNCTGGAAGSIDRWMFGDNMYRYPTCKKLYRTEQPYDPEGVLGTINSIVMGFLGMQEAPASPCCGPSASQLPSVTPSGCCPDVSDGDGVTYNHLACGKPPCQSSRIAEFPGGSALSPSVSELETTRQAGKIIVFYKRKSGHILWRYLTWAVILGISAAILSKCTRDGGFIPVNKNLWSLSYVTCTGALSFLLLGGMYFLIDVRGWWGGQPFLYPGMNSILVYVGHSLLGFYFPFSWNMRFQDSHWEFLFQGVWGTSLWVLAAYLLYRKAFFLRI</sequence>
<dbReference type="Proteomes" id="UP000001038">
    <property type="component" value="Chromosome 15"/>
</dbReference>
<dbReference type="AlphaFoldDB" id="H2MG23"/>
<gene>
    <name evidence="3" type="primary">si:dkey-192p21.6</name>
</gene>
<feature type="transmembrane region" description="Helical" evidence="1">
    <location>
        <begin position="253"/>
        <end position="273"/>
    </location>
</feature>
<dbReference type="eggNOG" id="KOG4683">
    <property type="taxonomic scope" value="Eukaryota"/>
</dbReference>
<keyword evidence="4" id="KW-1185">Reference proteome</keyword>
<keyword evidence="1" id="KW-0812">Transmembrane</keyword>
<feature type="transmembrane region" description="Helical" evidence="1">
    <location>
        <begin position="395"/>
        <end position="416"/>
    </location>
</feature>
<keyword evidence="1" id="KW-0472">Membrane</keyword>
<reference evidence="3 4" key="1">
    <citation type="journal article" date="2007" name="Nature">
        <title>The medaka draft genome and insights into vertebrate genome evolution.</title>
        <authorList>
            <person name="Kasahara M."/>
            <person name="Naruse K."/>
            <person name="Sasaki S."/>
            <person name="Nakatani Y."/>
            <person name="Qu W."/>
            <person name="Ahsan B."/>
            <person name="Yamada T."/>
            <person name="Nagayasu Y."/>
            <person name="Doi K."/>
            <person name="Kasai Y."/>
            <person name="Jindo T."/>
            <person name="Kobayashi D."/>
            <person name="Shimada A."/>
            <person name="Toyoda A."/>
            <person name="Kuroki Y."/>
            <person name="Fujiyama A."/>
            <person name="Sasaki T."/>
            <person name="Shimizu A."/>
            <person name="Asakawa S."/>
            <person name="Shimizu N."/>
            <person name="Hashimoto S."/>
            <person name="Yang J."/>
            <person name="Lee Y."/>
            <person name="Matsushima K."/>
            <person name="Sugano S."/>
            <person name="Sakaizumi M."/>
            <person name="Narita T."/>
            <person name="Ohishi K."/>
            <person name="Haga S."/>
            <person name="Ohta F."/>
            <person name="Nomoto H."/>
            <person name="Nogata K."/>
            <person name="Morishita T."/>
            <person name="Endo T."/>
            <person name="Shin-I T."/>
            <person name="Takeda H."/>
            <person name="Morishita S."/>
            <person name="Kohara Y."/>
        </authorList>
    </citation>
    <scope>NUCLEOTIDE SEQUENCE [LARGE SCALE GENOMIC DNA]</scope>
    <source>
        <strain evidence="3 4">Hd-rR</strain>
    </source>
</reference>
<dbReference type="InParanoid" id="H2MG23"/>
<dbReference type="Ensembl" id="ENSORLT00000017552.2">
    <property type="protein sequence ID" value="ENSORLP00000017551.2"/>
    <property type="gene ID" value="ENSORLG00000014004.2"/>
</dbReference>
<feature type="transmembrane region" description="Helical" evidence="1">
    <location>
        <begin position="12"/>
        <end position="31"/>
    </location>
</feature>
<accession>H2MG23</accession>
<dbReference type="OrthoDB" id="2149840at2759"/>
<feature type="transmembrane region" description="Helical" evidence="1">
    <location>
        <begin position="180"/>
        <end position="204"/>
    </location>
</feature>
<evidence type="ECO:0000256" key="1">
    <source>
        <dbReference type="SAM" id="Phobius"/>
    </source>
</evidence>
<dbReference type="Bgee" id="ENSORLG00000014004">
    <property type="expression patterns" value="Expressed in intestine and 7 other cell types or tissues"/>
</dbReference>
<dbReference type="PANTHER" id="PTHR31061:SF34">
    <property type="entry name" value="HEPARAN-ALPHA-GLUCOSAMINIDE N-ACETYLTRANSFERASE"/>
    <property type="match status" value="1"/>
</dbReference>
<keyword evidence="1" id="KW-1133">Transmembrane helix</keyword>
<protein>
    <submittedName>
        <fullName evidence="3">Si:dkey-192p21.6</fullName>
    </submittedName>
</protein>
<dbReference type="InterPro" id="IPR012429">
    <property type="entry name" value="HGSNAT_cat"/>
</dbReference>
<feature type="transmembrane region" description="Helical" evidence="1">
    <location>
        <begin position="288"/>
        <end position="305"/>
    </location>
</feature>
<dbReference type="Pfam" id="PF07786">
    <property type="entry name" value="HGSNAT_cat"/>
    <property type="match status" value="1"/>
</dbReference>
<reference evidence="3" key="2">
    <citation type="submission" date="2025-08" db="UniProtKB">
        <authorList>
            <consortium name="Ensembl"/>
        </authorList>
    </citation>
    <scope>IDENTIFICATION</scope>
    <source>
        <strain evidence="3">Hd-rR</strain>
    </source>
</reference>
<evidence type="ECO:0000259" key="2">
    <source>
        <dbReference type="Pfam" id="PF07786"/>
    </source>
</evidence>
<dbReference type="STRING" id="8090.ENSORLP00000017551"/>
<feature type="transmembrane region" description="Helical" evidence="1">
    <location>
        <begin position="648"/>
        <end position="669"/>
    </location>
</feature>
<feature type="transmembrane region" description="Helical" evidence="1">
    <location>
        <begin position="684"/>
        <end position="703"/>
    </location>
</feature>
<dbReference type="PANTHER" id="PTHR31061">
    <property type="entry name" value="LD22376P"/>
    <property type="match status" value="1"/>
</dbReference>
<dbReference type="GeneTree" id="ENSGT00390000001491"/>
<evidence type="ECO:0000313" key="3">
    <source>
        <dbReference type="Ensembl" id="ENSORLP00000017551.2"/>
    </source>
</evidence>
<reference evidence="3" key="3">
    <citation type="submission" date="2025-09" db="UniProtKB">
        <authorList>
            <consortium name="Ensembl"/>
        </authorList>
    </citation>
    <scope>IDENTIFICATION</scope>
    <source>
        <strain evidence="3">Hd-rR</strain>
    </source>
</reference>
<name>H2MG23_ORYLA</name>
<organism evidence="3 4">
    <name type="scientific">Oryzias latipes</name>
    <name type="common">Japanese rice fish</name>
    <name type="synonym">Japanese killifish</name>
    <dbReference type="NCBI Taxonomy" id="8090"/>
    <lineage>
        <taxon>Eukaryota</taxon>
        <taxon>Metazoa</taxon>
        <taxon>Chordata</taxon>
        <taxon>Craniata</taxon>
        <taxon>Vertebrata</taxon>
        <taxon>Euteleostomi</taxon>
        <taxon>Actinopterygii</taxon>
        <taxon>Neopterygii</taxon>
        <taxon>Teleostei</taxon>
        <taxon>Neoteleostei</taxon>
        <taxon>Acanthomorphata</taxon>
        <taxon>Ovalentaria</taxon>
        <taxon>Atherinomorphae</taxon>
        <taxon>Beloniformes</taxon>
        <taxon>Adrianichthyidae</taxon>
        <taxon>Oryziinae</taxon>
        <taxon>Oryzias</taxon>
    </lineage>
</organism>
<feature type="transmembrane region" description="Helical" evidence="1">
    <location>
        <begin position="51"/>
        <end position="74"/>
    </location>
</feature>
<feature type="domain" description="Heparan-alpha-glucosaminide N-acetyltransferase catalytic" evidence="2">
    <location>
        <begin position="246"/>
        <end position="333"/>
    </location>
</feature>
<evidence type="ECO:0000313" key="4">
    <source>
        <dbReference type="Proteomes" id="UP000001038"/>
    </source>
</evidence>
<feature type="transmembrane region" description="Helical" evidence="1">
    <location>
        <begin position="617"/>
        <end position="636"/>
    </location>
</feature>
<feature type="transmembrane region" description="Helical" evidence="1">
    <location>
        <begin position="579"/>
        <end position="597"/>
    </location>
</feature>
<proteinExistence type="predicted"/>
<feature type="transmembrane region" description="Helical" evidence="1">
    <location>
        <begin position="317"/>
        <end position="338"/>
    </location>
</feature>